<keyword evidence="1" id="KW-0812">Transmembrane</keyword>
<organism evidence="2 3">
    <name type="scientific">Litorivita pollutaquae</name>
    <dbReference type="NCBI Taxonomy" id="2200892"/>
    <lineage>
        <taxon>Bacteria</taxon>
        <taxon>Pseudomonadati</taxon>
        <taxon>Pseudomonadota</taxon>
        <taxon>Alphaproteobacteria</taxon>
        <taxon>Rhodobacterales</taxon>
        <taxon>Paracoccaceae</taxon>
        <taxon>Litorivita</taxon>
    </lineage>
</organism>
<reference evidence="2 3" key="1">
    <citation type="submission" date="2018-05" db="EMBL/GenBank/DDBJ databases">
        <title>Oceanovita maritima gen. nov., sp. nov., a marine bacterium in the family Rhodobacteraceae isolated from surface seawater of Lundu port Xiamen, China.</title>
        <authorList>
            <person name="Hetharua B.H."/>
            <person name="Min D."/>
            <person name="Liao H."/>
            <person name="Tian Y."/>
        </authorList>
    </citation>
    <scope>NUCLEOTIDE SEQUENCE [LARGE SCALE GENOMIC DNA]</scope>
    <source>
        <strain evidence="2 3">FSX-11</strain>
    </source>
</reference>
<name>A0A2V4NUU4_9RHOB</name>
<accession>A0A2V4NUU4</accession>
<feature type="transmembrane region" description="Helical" evidence="1">
    <location>
        <begin position="56"/>
        <end position="75"/>
    </location>
</feature>
<dbReference type="AlphaFoldDB" id="A0A2V4NUU4"/>
<keyword evidence="3" id="KW-1185">Reference proteome</keyword>
<gene>
    <name evidence="2" type="ORF">DI396_01415</name>
</gene>
<proteinExistence type="predicted"/>
<dbReference type="RefSeq" id="WP_110794365.1">
    <property type="nucleotide sequence ID" value="NZ_KZ826481.1"/>
</dbReference>
<comment type="caution">
    <text evidence="2">The sequence shown here is derived from an EMBL/GenBank/DDBJ whole genome shotgun (WGS) entry which is preliminary data.</text>
</comment>
<dbReference type="EMBL" id="QFVT01000002">
    <property type="protein sequence ID" value="PYC48786.1"/>
    <property type="molecule type" value="Genomic_DNA"/>
</dbReference>
<dbReference type="Pfam" id="PF10003">
    <property type="entry name" value="DUF2244"/>
    <property type="match status" value="1"/>
</dbReference>
<protein>
    <submittedName>
        <fullName evidence="2">DUF2244 domain-containing protein</fullName>
    </submittedName>
</protein>
<sequence>MPYEWTIAPSGPDRLPRRVLSAWPHRSLPKAGFAAVILGAFLFITIPLLGVLGTKVLWGLLPFALLTIGALWWGIARSYKDGEVLEELEIDADTARLSRRSARSTPQVWDCNTYWLRPEIHPSGGPVPSYITLAGGSRVVELGAFLTEDERKRLYSELIAVLKDIKSTAPSP</sequence>
<dbReference type="OrthoDB" id="9808190at2"/>
<evidence type="ECO:0000313" key="3">
    <source>
        <dbReference type="Proteomes" id="UP000248012"/>
    </source>
</evidence>
<feature type="transmembrane region" description="Helical" evidence="1">
    <location>
        <begin position="31"/>
        <end position="50"/>
    </location>
</feature>
<dbReference type="InterPro" id="IPR019253">
    <property type="entry name" value="DUF2244_TM"/>
</dbReference>
<evidence type="ECO:0000256" key="1">
    <source>
        <dbReference type="SAM" id="Phobius"/>
    </source>
</evidence>
<evidence type="ECO:0000313" key="2">
    <source>
        <dbReference type="EMBL" id="PYC48786.1"/>
    </source>
</evidence>
<dbReference type="Proteomes" id="UP000248012">
    <property type="component" value="Unassembled WGS sequence"/>
</dbReference>
<keyword evidence="1" id="KW-1133">Transmembrane helix</keyword>
<keyword evidence="1" id="KW-0472">Membrane</keyword>